<sequence>MKDAGITLIANNCELVGDIHFKDQLLINGCVKGNIFAEVGSNAQVTVSESGAVHGNISAPNVVVNGKVFGDIRSDKHVELAVNAQVEGNVFYSLVEMVEGSRLDGSLVYANPGNTGVKSLAAAESSVAEGQVVPRQHGILDKSATMPSSIPGPSIAGGVQTKTA</sequence>
<dbReference type="PANTHER" id="PTHR35024">
    <property type="entry name" value="HYPOTHETICAL CYTOSOLIC PROTEIN"/>
    <property type="match status" value="1"/>
</dbReference>
<dbReference type="InterPro" id="IPR007607">
    <property type="entry name" value="BacA/B"/>
</dbReference>
<accession>A0A972VUZ5</accession>
<evidence type="ECO:0000313" key="4">
    <source>
        <dbReference type="Proteomes" id="UP000754644"/>
    </source>
</evidence>
<proteinExistence type="inferred from homology"/>
<dbReference type="PANTHER" id="PTHR35024:SF4">
    <property type="entry name" value="POLYMER-FORMING CYTOSKELETAL PROTEIN"/>
    <property type="match status" value="1"/>
</dbReference>
<dbReference type="Proteomes" id="UP000754644">
    <property type="component" value="Unassembled WGS sequence"/>
</dbReference>
<protein>
    <submittedName>
        <fullName evidence="3">Polymer-forming cytoskeletal protein</fullName>
    </submittedName>
</protein>
<evidence type="ECO:0000256" key="2">
    <source>
        <dbReference type="SAM" id="MobiDB-lite"/>
    </source>
</evidence>
<feature type="region of interest" description="Disordered" evidence="2">
    <location>
        <begin position="142"/>
        <end position="164"/>
    </location>
</feature>
<comment type="caution">
    <text evidence="3">The sequence shown here is derived from an EMBL/GenBank/DDBJ whole genome shotgun (WGS) entry which is preliminary data.</text>
</comment>
<name>A0A972VUZ5_9GAMM</name>
<comment type="similarity">
    <text evidence="1">Belongs to the bactofilin family.</text>
</comment>
<organism evidence="3 4">
    <name type="scientific">SAR86 cluster bacterium</name>
    <dbReference type="NCBI Taxonomy" id="2030880"/>
    <lineage>
        <taxon>Bacteria</taxon>
        <taxon>Pseudomonadati</taxon>
        <taxon>Pseudomonadota</taxon>
        <taxon>Gammaproteobacteria</taxon>
        <taxon>SAR86 cluster</taxon>
    </lineage>
</organism>
<reference evidence="3" key="1">
    <citation type="submission" date="2020-05" db="EMBL/GenBank/DDBJ databases">
        <title>Sulfur intermediates as new biogeochemical hubs in an aquatic model microbial ecosystem.</title>
        <authorList>
            <person name="Vigneron A."/>
        </authorList>
    </citation>
    <scope>NUCLEOTIDE SEQUENCE</scope>
    <source>
        <strain evidence="3">Bin.250</strain>
    </source>
</reference>
<evidence type="ECO:0000313" key="3">
    <source>
        <dbReference type="EMBL" id="NQV63759.1"/>
    </source>
</evidence>
<gene>
    <name evidence="3" type="ORF">HQ497_00215</name>
</gene>
<dbReference type="Pfam" id="PF04519">
    <property type="entry name" value="Bactofilin"/>
    <property type="match status" value="1"/>
</dbReference>
<dbReference type="EMBL" id="JABMOJ010000010">
    <property type="protein sequence ID" value="NQV63759.1"/>
    <property type="molecule type" value="Genomic_DNA"/>
</dbReference>
<evidence type="ECO:0000256" key="1">
    <source>
        <dbReference type="ARBA" id="ARBA00044755"/>
    </source>
</evidence>
<dbReference type="AlphaFoldDB" id="A0A972VUZ5"/>